<dbReference type="Proteomes" id="UP000281553">
    <property type="component" value="Unassembled WGS sequence"/>
</dbReference>
<feature type="domain" description="C2H2-type" evidence="3">
    <location>
        <begin position="69"/>
        <end position="97"/>
    </location>
</feature>
<dbReference type="AlphaFoldDB" id="A0A3P7NYC9"/>
<feature type="compositionally biased region" description="Polar residues" evidence="2">
    <location>
        <begin position="141"/>
        <end position="151"/>
    </location>
</feature>
<evidence type="ECO:0000256" key="1">
    <source>
        <dbReference type="PROSITE-ProRule" id="PRU00042"/>
    </source>
</evidence>
<evidence type="ECO:0000256" key="2">
    <source>
        <dbReference type="SAM" id="MobiDB-lite"/>
    </source>
</evidence>
<dbReference type="GO" id="GO:0008270">
    <property type="term" value="F:zinc ion binding"/>
    <property type="evidence" value="ECO:0007669"/>
    <property type="project" value="UniProtKB-KW"/>
</dbReference>
<keyword evidence="1" id="KW-0862">Zinc</keyword>
<evidence type="ECO:0000259" key="3">
    <source>
        <dbReference type="PROSITE" id="PS50157"/>
    </source>
</evidence>
<protein>
    <recommendedName>
        <fullName evidence="3">C2H2-type domain-containing protein</fullName>
    </recommendedName>
</protein>
<dbReference type="PROSITE" id="PS50157">
    <property type="entry name" value="ZINC_FINGER_C2H2_2"/>
    <property type="match status" value="1"/>
</dbReference>
<keyword evidence="1" id="KW-0863">Zinc-finger</keyword>
<gene>
    <name evidence="4" type="ORF">DILT_LOCUS18487</name>
</gene>
<proteinExistence type="predicted"/>
<feature type="region of interest" description="Disordered" evidence="2">
    <location>
        <begin position="87"/>
        <end position="155"/>
    </location>
</feature>
<reference evidence="4 5" key="1">
    <citation type="submission" date="2018-11" db="EMBL/GenBank/DDBJ databases">
        <authorList>
            <consortium name="Pathogen Informatics"/>
        </authorList>
    </citation>
    <scope>NUCLEOTIDE SEQUENCE [LARGE SCALE GENOMIC DNA]</scope>
</reference>
<evidence type="ECO:0000313" key="5">
    <source>
        <dbReference type="Proteomes" id="UP000281553"/>
    </source>
</evidence>
<evidence type="ECO:0000313" key="4">
    <source>
        <dbReference type="EMBL" id="VDN41258.1"/>
    </source>
</evidence>
<keyword evidence="5" id="KW-1185">Reference proteome</keyword>
<feature type="compositionally biased region" description="Acidic residues" evidence="2">
    <location>
        <begin position="103"/>
        <end position="115"/>
    </location>
</feature>
<sequence>MDLDGKRNVCNLFCNQDDNSTVVADVVHLVPTKAHLINIPVKSKPSVDSTHQHSVRVLQNKKEDGTLVYMCRFCSAVYKHKKSLNKHWKDKHSGEIGPNGEAGNEDEEEEDDEGEGTSADVENSPPPERSFEASEPARSCLASTPVASSNALPVKLSAVSPITLSSSLSTAP</sequence>
<accession>A0A3P7NYC9</accession>
<dbReference type="PROSITE" id="PS00028">
    <property type="entry name" value="ZINC_FINGER_C2H2_1"/>
    <property type="match status" value="1"/>
</dbReference>
<keyword evidence="1" id="KW-0479">Metal-binding</keyword>
<dbReference type="OrthoDB" id="10004641at2759"/>
<feature type="non-terminal residue" evidence="4">
    <location>
        <position position="172"/>
    </location>
</feature>
<organism evidence="4 5">
    <name type="scientific">Dibothriocephalus latus</name>
    <name type="common">Fish tapeworm</name>
    <name type="synonym">Diphyllobothrium latum</name>
    <dbReference type="NCBI Taxonomy" id="60516"/>
    <lineage>
        <taxon>Eukaryota</taxon>
        <taxon>Metazoa</taxon>
        <taxon>Spiralia</taxon>
        <taxon>Lophotrochozoa</taxon>
        <taxon>Platyhelminthes</taxon>
        <taxon>Cestoda</taxon>
        <taxon>Eucestoda</taxon>
        <taxon>Diphyllobothriidea</taxon>
        <taxon>Diphyllobothriidae</taxon>
        <taxon>Dibothriocephalus</taxon>
    </lineage>
</organism>
<dbReference type="EMBL" id="UYRU01100915">
    <property type="protein sequence ID" value="VDN41258.1"/>
    <property type="molecule type" value="Genomic_DNA"/>
</dbReference>
<dbReference type="InterPro" id="IPR013087">
    <property type="entry name" value="Znf_C2H2_type"/>
</dbReference>
<name>A0A3P7NYC9_DIBLA</name>